<sequence length="217" mass="23013">MSIIAKDTDKQIKGYTSLGRSTTIGDSADGYDRMYHLHANGSATVKTGDDKTELLHAEGGETLSMVSGGMITTSATNVNGLDIQASFTFAPLIVPGFTMAAGYVKDSYGVGKRYYYFGKVNGLMLGAGVDFIPIKATNPDRLFHTKDFGGYGNSYSAGFGPSLITEGSTGKNMRFMQNINPDAWGKNTNGYTTAGGGFGVGLDFGAAWTRTNTILEQ</sequence>
<protein>
    <submittedName>
        <fullName evidence="1">Uncharacterized protein</fullName>
    </submittedName>
</protein>
<dbReference type="AlphaFoldDB" id="A0A511YIQ9"/>
<reference evidence="1 2" key="1">
    <citation type="submission" date="2019-07" db="EMBL/GenBank/DDBJ databases">
        <title>Whole genome shotgun sequence of Chryseobacterium hagamense NBRC 105253.</title>
        <authorList>
            <person name="Hosoyama A."/>
            <person name="Uohara A."/>
            <person name="Ohji S."/>
            <person name="Ichikawa N."/>
        </authorList>
    </citation>
    <scope>NUCLEOTIDE SEQUENCE [LARGE SCALE GENOMIC DNA]</scope>
    <source>
        <strain evidence="1 2">NBRC 105253</strain>
    </source>
</reference>
<proteinExistence type="predicted"/>
<dbReference type="RefSeq" id="WP_146939950.1">
    <property type="nucleotide sequence ID" value="NZ_BJYJ01000002.1"/>
</dbReference>
<accession>A0A511YIQ9</accession>
<comment type="caution">
    <text evidence="1">The sequence shown here is derived from an EMBL/GenBank/DDBJ whole genome shotgun (WGS) entry which is preliminary data.</text>
</comment>
<dbReference type="OrthoDB" id="10017210at2"/>
<name>A0A511YIQ9_9FLAO</name>
<gene>
    <name evidence="1" type="ORF">CHA01nite_08190</name>
</gene>
<dbReference type="EMBL" id="BJYJ01000002">
    <property type="protein sequence ID" value="GEN75079.1"/>
    <property type="molecule type" value="Genomic_DNA"/>
</dbReference>
<keyword evidence="2" id="KW-1185">Reference proteome</keyword>
<evidence type="ECO:0000313" key="2">
    <source>
        <dbReference type="Proteomes" id="UP000321863"/>
    </source>
</evidence>
<evidence type="ECO:0000313" key="1">
    <source>
        <dbReference type="EMBL" id="GEN75079.1"/>
    </source>
</evidence>
<dbReference type="Proteomes" id="UP000321863">
    <property type="component" value="Unassembled WGS sequence"/>
</dbReference>
<organism evidence="1 2">
    <name type="scientific">Chryseobacterium hagamense</name>
    <dbReference type="NCBI Taxonomy" id="395935"/>
    <lineage>
        <taxon>Bacteria</taxon>
        <taxon>Pseudomonadati</taxon>
        <taxon>Bacteroidota</taxon>
        <taxon>Flavobacteriia</taxon>
        <taxon>Flavobacteriales</taxon>
        <taxon>Weeksellaceae</taxon>
        <taxon>Chryseobacterium group</taxon>
        <taxon>Chryseobacterium</taxon>
    </lineage>
</organism>